<evidence type="ECO:0000313" key="10">
    <source>
        <dbReference type="EMBL" id="CAH2085518.1"/>
    </source>
</evidence>
<name>A0AAU9THB1_EUPED</name>
<dbReference type="Gene3D" id="1.25.40.500">
    <property type="entry name" value="TFIID subunit TAF5, NTD2 domain"/>
    <property type="match status" value="1"/>
</dbReference>
<evidence type="ECO:0000256" key="5">
    <source>
        <dbReference type="ARBA" id="ARBA00023015"/>
    </source>
</evidence>
<comment type="caution">
    <text evidence="10">The sequence shown here is derived from an EMBL/GenBank/DDBJ whole genome shotgun (WGS) entry which is preliminary data.</text>
</comment>
<evidence type="ECO:0000256" key="3">
    <source>
        <dbReference type="ARBA" id="ARBA00022574"/>
    </source>
</evidence>
<dbReference type="PROSITE" id="PS50082">
    <property type="entry name" value="WD_REPEATS_2"/>
    <property type="match status" value="4"/>
</dbReference>
<keyword evidence="4" id="KW-0677">Repeat</keyword>
<dbReference type="InterPro" id="IPR036322">
    <property type="entry name" value="WD40_repeat_dom_sf"/>
</dbReference>
<dbReference type="InterPro" id="IPR007582">
    <property type="entry name" value="TFIID_NTD2"/>
</dbReference>
<keyword evidence="5" id="KW-0805">Transcription regulation</keyword>
<keyword evidence="11" id="KW-1185">Reference proteome</keyword>
<keyword evidence="6" id="KW-0804">Transcription</keyword>
<evidence type="ECO:0000256" key="2">
    <source>
        <dbReference type="ARBA" id="ARBA00009435"/>
    </source>
</evidence>
<proteinExistence type="inferred from homology"/>
<evidence type="ECO:0000256" key="4">
    <source>
        <dbReference type="ARBA" id="ARBA00022737"/>
    </source>
</evidence>
<dbReference type="GO" id="GO:0005634">
    <property type="term" value="C:nucleus"/>
    <property type="evidence" value="ECO:0007669"/>
    <property type="project" value="UniProtKB-SubCell"/>
</dbReference>
<dbReference type="EMBL" id="CAKOGL010000004">
    <property type="protein sequence ID" value="CAH2085518.1"/>
    <property type="molecule type" value="Genomic_DNA"/>
</dbReference>
<feature type="repeat" description="WD" evidence="8">
    <location>
        <begin position="1507"/>
        <end position="1548"/>
    </location>
</feature>
<dbReference type="InterPro" id="IPR011047">
    <property type="entry name" value="Quinoprotein_ADH-like_sf"/>
</dbReference>
<evidence type="ECO:0000256" key="1">
    <source>
        <dbReference type="ARBA" id="ARBA00004123"/>
    </source>
</evidence>
<reference evidence="10" key="1">
    <citation type="submission" date="2022-03" db="EMBL/GenBank/DDBJ databases">
        <authorList>
            <person name="Tunstrom K."/>
        </authorList>
    </citation>
    <scope>NUCLEOTIDE SEQUENCE</scope>
</reference>
<evidence type="ECO:0000313" key="11">
    <source>
        <dbReference type="Proteomes" id="UP001153954"/>
    </source>
</evidence>
<organism evidence="10 11">
    <name type="scientific">Euphydryas editha</name>
    <name type="common">Edith's checkerspot</name>
    <dbReference type="NCBI Taxonomy" id="104508"/>
    <lineage>
        <taxon>Eukaryota</taxon>
        <taxon>Metazoa</taxon>
        <taxon>Ecdysozoa</taxon>
        <taxon>Arthropoda</taxon>
        <taxon>Hexapoda</taxon>
        <taxon>Insecta</taxon>
        <taxon>Pterygota</taxon>
        <taxon>Neoptera</taxon>
        <taxon>Endopterygota</taxon>
        <taxon>Lepidoptera</taxon>
        <taxon>Glossata</taxon>
        <taxon>Ditrysia</taxon>
        <taxon>Papilionoidea</taxon>
        <taxon>Nymphalidae</taxon>
        <taxon>Nymphalinae</taxon>
        <taxon>Euphydryas</taxon>
    </lineage>
</organism>
<dbReference type="SUPFAM" id="SSF50978">
    <property type="entry name" value="WD40 repeat-like"/>
    <property type="match status" value="2"/>
</dbReference>
<dbReference type="CDD" id="cd00200">
    <property type="entry name" value="WD40"/>
    <property type="match status" value="3"/>
</dbReference>
<evidence type="ECO:0000259" key="9">
    <source>
        <dbReference type="Pfam" id="PF04494"/>
    </source>
</evidence>
<sequence>MKRTRNDAVKAAVTSYLERRNYPDIDFFNNNSSSRSAEEMAVATIVQCEASRANSILFSCINNDPGHYDAQYTRLVNFIKDIKSESIKNELLGLLTPLLCHLYLEMLRGGHGGAAQMFLKRHSATLPQKDLSYHQPIDGNLPSALYRPNSLEQLFNSLQNGTIDNETPEKDYMNQLLDDIGTIYTLQEIESRPSIAAFRSCKYDIYLSQDALNMLKAYLAKHGHVLLIQVFQTWFHIDINSENKKNPEDDEEQTEGERNIILPTTNCGEKINDINDIFSKCNGHAEYQSVDKELRELQDAIKGVRETTAPLKLYKIAAPDAHLVCAKTDQYCNVLCGGFDNSEIRLWDLGQNNVKRRINRNISEIELACCIPPEPETLLDNTFQIGTGLPLRGHSGPVQAVSILSREELVLSASHDNTMRAWRLSDYSCASIYRGHNYPIWCMDVSKNGLFIVTGSHDKTAKLWSLDRTFTVRVFVGHTSDVTCVKFHPNEAYLATGGADRSVRLWSVCDARLVRVLLGHRAAVRALAFAPAGTHLASAGESLYSEEYPATGGADRSVRLWSVCDARLVRVLLGHRAAVRALAFAPAGTHLASAGESLYSEEYPATGGADRSVRLWSVCDARLVRVLLGHRAAVRALAFAPAGTHLASAGESLYSEEYPATGGADRSVRLWSVCDARLVRVLLGHRAAVRALAFAPAGTHLASAGESLYSEEYPATGGADRSVRLWSVCDARLVRVLLGHRAAVRALAFAPAGTHLASAGESLYSEEYPATGGADRSVRLWSVCDARLVRVLLGHRAAVRALAFAPAGTHLASAGESLYSEEYPATGGADRSVRLWSVCDARLVRVLLGHRAAVRALAFAPAGTHLASAGESLYSEEYPATGGADRSVRLWSVCDARLVRVLLGHRAAVRALAFAPAGTHLASAGEPLYSEEYPATGGADRSVRLWSVCDARLVRVLLGHRAAVRALAFAPAGTHLASAGESLYSEEYPATGGADRSVRLWSVCDARLVRVLLGHRAAVRALAFAPAGTHLASAGESLYSEEYPATGGADRSVRLWSVCDARLVRVLLGHRAAVRALAFAPAGTHLASAGESLYSEEYPATGGADRSVRLWSVCDARLVRVLLGHRAAVRALAFAPAGTHLASAGESLYSEEYPATGGADRSVRLWSVCDARLVRVLLGHRAAVRALAFAPAGTHLASAGESLYSEEYPATGGADRSVRLWSVCDARLVRVLLGHRAAVRALAFAPAGTHLASAGESLYSEEYPATGGADRSVRLWSVCDARLVRVLLGHRAAVRALAFAPAGTHLASAGESLYSEEYPATGGADRSVRLWSVCDARLVRVLLGHRAAVRALAFAPAGTHLASAGESLYSEEYPATGGADRSVRLWSVCDARLVRVLLGHRAAVRALAFAPAGTHLASAGESLYSEEYPATGGADRSVRLWSVCDARLVRVLLGHRAAVRALAFAPAGTHLASAGESLYSEEYPATGGADRSVRLWSVCDARLVRVLLGHRAAVRALAFAPAGTHLASAGDDKKIKVWDLAACTCVHEYRGHHGKVTSLDWSAVGKPSLCNRVAADPNDPNTDNSILCSAGMDGIVKVMWDTNMKNKQISGQDISTSTYNSNCSYLVDVQVHPDWMVAIGSKR</sequence>
<dbReference type="PROSITE" id="PS00678">
    <property type="entry name" value="WD_REPEATS_1"/>
    <property type="match status" value="1"/>
</dbReference>
<dbReference type="Pfam" id="PF00400">
    <property type="entry name" value="WD40"/>
    <property type="match status" value="22"/>
</dbReference>
<dbReference type="InterPro" id="IPR037264">
    <property type="entry name" value="TFIID_NTD2_sf"/>
</dbReference>
<dbReference type="Gene3D" id="2.130.10.10">
    <property type="entry name" value="YVTN repeat-like/Quinoprotein amine dehydrogenase"/>
    <property type="match status" value="11"/>
</dbReference>
<comment type="similarity">
    <text evidence="2">Belongs to the WD repeat TAF5 family.</text>
</comment>
<dbReference type="InterPro" id="IPR001680">
    <property type="entry name" value="WD40_rpt"/>
</dbReference>
<dbReference type="PANTHER" id="PTHR19879">
    <property type="entry name" value="TRANSCRIPTION INITIATION FACTOR TFIID"/>
    <property type="match status" value="1"/>
</dbReference>
<evidence type="ECO:0000256" key="8">
    <source>
        <dbReference type="PROSITE-ProRule" id="PRU00221"/>
    </source>
</evidence>
<protein>
    <recommendedName>
        <fullName evidence="9">TFIID subunit TAF5 NTD2 domain-containing protein</fullName>
    </recommendedName>
</protein>
<dbReference type="InterPro" id="IPR015943">
    <property type="entry name" value="WD40/YVTN_repeat-like_dom_sf"/>
</dbReference>
<dbReference type="SMART" id="SM00320">
    <property type="entry name" value="WD40"/>
    <property type="match status" value="24"/>
</dbReference>
<gene>
    <name evidence="10" type="ORF">EEDITHA_LOCUS1983</name>
</gene>
<dbReference type="InterPro" id="IPR020472">
    <property type="entry name" value="WD40_PAC1"/>
</dbReference>
<evidence type="ECO:0000256" key="6">
    <source>
        <dbReference type="ARBA" id="ARBA00023163"/>
    </source>
</evidence>
<keyword evidence="3 8" id="KW-0853">WD repeat</keyword>
<feature type="repeat" description="WD" evidence="8">
    <location>
        <begin position="391"/>
        <end position="432"/>
    </location>
</feature>
<keyword evidence="7" id="KW-0539">Nucleus</keyword>
<comment type="subcellular location">
    <subcellularLocation>
        <location evidence="1">Nucleus</location>
    </subcellularLocation>
</comment>
<dbReference type="PRINTS" id="PR00320">
    <property type="entry name" value="GPROTEINBRPT"/>
</dbReference>
<dbReference type="PROSITE" id="PS50294">
    <property type="entry name" value="WD_REPEATS_REGION"/>
    <property type="match status" value="4"/>
</dbReference>
<dbReference type="SUPFAM" id="SSF50998">
    <property type="entry name" value="Quinoprotein alcohol dehydrogenase-like"/>
    <property type="match status" value="2"/>
</dbReference>
<dbReference type="Proteomes" id="UP001153954">
    <property type="component" value="Unassembled WGS sequence"/>
</dbReference>
<evidence type="ECO:0000256" key="7">
    <source>
        <dbReference type="ARBA" id="ARBA00023242"/>
    </source>
</evidence>
<dbReference type="SUPFAM" id="SSF160897">
    <property type="entry name" value="Taf5 N-terminal domain-like"/>
    <property type="match status" value="1"/>
</dbReference>
<dbReference type="PANTHER" id="PTHR19879:SF5">
    <property type="entry name" value="WD REPEAT-CONTAINING PROTEIN 55 HOMOLOG"/>
    <property type="match status" value="1"/>
</dbReference>
<feature type="repeat" description="WD" evidence="8">
    <location>
        <begin position="433"/>
        <end position="474"/>
    </location>
</feature>
<dbReference type="Pfam" id="PF04494">
    <property type="entry name" value="TFIID_NTD2"/>
    <property type="match status" value="1"/>
</dbReference>
<dbReference type="InterPro" id="IPR019775">
    <property type="entry name" value="WD40_repeat_CS"/>
</dbReference>
<feature type="repeat" description="WD" evidence="8">
    <location>
        <begin position="475"/>
        <end position="516"/>
    </location>
</feature>
<feature type="domain" description="TFIID subunit TAF5 NTD2" evidence="9">
    <location>
        <begin position="63"/>
        <end position="125"/>
    </location>
</feature>
<accession>A0AAU9THB1</accession>